<proteinExistence type="inferred from homology"/>
<evidence type="ECO:0000313" key="3">
    <source>
        <dbReference type="EMBL" id="SDM84668.1"/>
    </source>
</evidence>
<evidence type="ECO:0000256" key="1">
    <source>
        <dbReference type="ARBA" id="ARBA00007189"/>
    </source>
</evidence>
<dbReference type="EMBL" id="FNIG01000001">
    <property type="protein sequence ID" value="SDM84668.1"/>
    <property type="molecule type" value="Genomic_DNA"/>
</dbReference>
<sequence>MDKRELLMQAKKDMQLWIDQMTLGNIEETLEQIRHYENFLSQMTYLQVPTMETTASENENEEVEFESVKEEIPKYRLERQLRGGFIKELNAYVPEGAIRSIGAEDGDYVYAKHKGSGHFYYELAEKGSPINTERKEVQFGIVEQSGDLFMVSRSLMNGGQNTKINGVLHTFLLSREDVLELKLEDGDVVDLAFYENKPSTVRVVWKHDTDEKGYQAPLKSGYYKDSNGTKEKFVDPLLENKNVLVLGLEPRKAEYKQAIEQHGGTFDWVEGTEGEERLERKIAKADVVIILIKYIRHHASQFTVKTCKEHQVAYSIVDTFGVQTVVDAAVTPQVQPASELEI</sequence>
<keyword evidence="4" id="KW-1185">Reference proteome</keyword>
<protein>
    <recommendedName>
        <fullName evidence="5">DUF2325 domain-containing protein</fullName>
    </recommendedName>
</protein>
<dbReference type="AlphaFoldDB" id="A0A1G9WJF5"/>
<dbReference type="OrthoDB" id="1785868at2"/>
<evidence type="ECO:0008006" key="5">
    <source>
        <dbReference type="Google" id="ProtNLM"/>
    </source>
</evidence>
<reference evidence="3 4" key="1">
    <citation type="submission" date="2016-10" db="EMBL/GenBank/DDBJ databases">
        <authorList>
            <person name="de Groot N.N."/>
        </authorList>
    </citation>
    <scope>NUCLEOTIDE SEQUENCE [LARGE SCALE GENOMIC DNA]</scope>
    <source>
        <strain evidence="3 4">CGMCC 1.3442</strain>
    </source>
</reference>
<comment type="similarity">
    <text evidence="1">Belongs to the UPF0751 family.</text>
</comment>
<dbReference type="STRING" id="237069.SAMN05216498_0778"/>
<dbReference type="InterPro" id="IPR016772">
    <property type="entry name" value="UCP020408"/>
</dbReference>
<dbReference type="RefSeq" id="WP_093855290.1">
    <property type="nucleotide sequence ID" value="NZ_BJVZ01000003.1"/>
</dbReference>
<dbReference type="Proteomes" id="UP000199334">
    <property type="component" value="Unassembled WGS sequence"/>
</dbReference>
<evidence type="ECO:0000313" key="4">
    <source>
        <dbReference type="Proteomes" id="UP000199334"/>
    </source>
</evidence>
<dbReference type="Pfam" id="PF10087">
    <property type="entry name" value="DUF2325"/>
    <property type="match status" value="1"/>
</dbReference>
<organism evidence="3 4">
    <name type="scientific">Tenuibacillus multivorans</name>
    <dbReference type="NCBI Taxonomy" id="237069"/>
    <lineage>
        <taxon>Bacteria</taxon>
        <taxon>Bacillati</taxon>
        <taxon>Bacillota</taxon>
        <taxon>Bacilli</taxon>
        <taxon>Bacillales</taxon>
        <taxon>Bacillaceae</taxon>
        <taxon>Tenuibacillus</taxon>
    </lineage>
</organism>
<gene>
    <name evidence="3" type="ORF">SAMN05216498_0778</name>
</gene>
<keyword evidence="2" id="KW-0175">Coiled coil</keyword>
<name>A0A1G9WJF5_9BACI</name>
<accession>A0A1G9WJF5</accession>
<feature type="coiled-coil region" evidence="2">
    <location>
        <begin position="51"/>
        <end position="78"/>
    </location>
</feature>
<evidence type="ECO:0000256" key="2">
    <source>
        <dbReference type="SAM" id="Coils"/>
    </source>
</evidence>